<dbReference type="InterPro" id="IPR009875">
    <property type="entry name" value="PilZ_domain"/>
</dbReference>
<reference evidence="2 3" key="1">
    <citation type="submission" date="2020-11" db="EMBL/GenBank/DDBJ databases">
        <title>The genome sequence of Erythrobacter sp. 6D36.</title>
        <authorList>
            <person name="Liu Y."/>
        </authorList>
    </citation>
    <scope>NUCLEOTIDE SEQUENCE [LARGE SCALE GENOMIC DNA]</scope>
    <source>
        <strain evidence="2 3">6D36</strain>
    </source>
</reference>
<evidence type="ECO:0000259" key="1">
    <source>
        <dbReference type="Pfam" id="PF07238"/>
    </source>
</evidence>
<name>A0A7S8F4T5_9SPHN</name>
<dbReference type="Pfam" id="PF07238">
    <property type="entry name" value="PilZ"/>
    <property type="match status" value="1"/>
</dbReference>
<dbReference type="SUPFAM" id="SSF141371">
    <property type="entry name" value="PilZ domain-like"/>
    <property type="match status" value="1"/>
</dbReference>
<dbReference type="KEGG" id="qso:IRL76_00535"/>
<evidence type="ECO:0000313" key="2">
    <source>
        <dbReference type="EMBL" id="QPC99112.1"/>
    </source>
</evidence>
<feature type="domain" description="PilZ" evidence="1">
    <location>
        <begin position="7"/>
        <end position="72"/>
    </location>
</feature>
<accession>A0A7S8F4T5</accession>
<sequence>MLGRTERAILCDVSPTGCRIEMFDGVVPQRGSTIVFEVRDPIYFAGEVVWVSGNEAGVRFTRPLSPEVSNALEL</sequence>
<protein>
    <submittedName>
        <fullName evidence="2">PilZ domain-containing protein</fullName>
    </submittedName>
</protein>
<organism evidence="2 3">
    <name type="scientific">Qipengyuania soli</name>
    <dbReference type="NCBI Taxonomy" id="2782568"/>
    <lineage>
        <taxon>Bacteria</taxon>
        <taxon>Pseudomonadati</taxon>
        <taxon>Pseudomonadota</taxon>
        <taxon>Alphaproteobacteria</taxon>
        <taxon>Sphingomonadales</taxon>
        <taxon>Erythrobacteraceae</taxon>
        <taxon>Qipengyuania</taxon>
    </lineage>
</organism>
<dbReference type="GO" id="GO:0035438">
    <property type="term" value="F:cyclic-di-GMP binding"/>
    <property type="evidence" value="ECO:0007669"/>
    <property type="project" value="InterPro"/>
</dbReference>
<keyword evidence="3" id="KW-1185">Reference proteome</keyword>
<evidence type="ECO:0000313" key="3">
    <source>
        <dbReference type="Proteomes" id="UP000594459"/>
    </source>
</evidence>
<dbReference type="EMBL" id="CP064654">
    <property type="protein sequence ID" value="QPC99112.1"/>
    <property type="molecule type" value="Genomic_DNA"/>
</dbReference>
<gene>
    <name evidence="2" type="ORF">IRL76_00535</name>
</gene>
<dbReference type="AlphaFoldDB" id="A0A7S8F4T5"/>
<dbReference type="Proteomes" id="UP000594459">
    <property type="component" value="Chromosome"/>
</dbReference>
<proteinExistence type="predicted"/>